<evidence type="ECO:0000313" key="3">
    <source>
        <dbReference type="Proteomes" id="UP000177777"/>
    </source>
</evidence>
<dbReference type="EMBL" id="MFUE01000010">
    <property type="protein sequence ID" value="OGI77802.1"/>
    <property type="molecule type" value="Genomic_DNA"/>
</dbReference>
<feature type="signal peptide" evidence="1">
    <location>
        <begin position="1"/>
        <end position="22"/>
    </location>
</feature>
<sequence>MKHLLPLIFILSFLISPVAVFADETILQAISEENSSSKDVREVFYIRGENDQIIAITQITDGMALGCSFSSASLNQIESTQTTSQNVPCVVWSLNEGQMVDEQGEGAGIVVGLLEARYNKDKQGRFISEDPIFLLVGDQNFEKKWNSNWRDIKQGNQLGITEYLTKPQSLNSYSYVSGNPLKYSDPTGEFEIHINFTTNIGLGGSGGSIWSLGFASDGSYGASTSWQAGGFAGGDVSVGAGIGYSNAKTWNNTQGKNNYVGAGGKLILGADAGLNFSKDGKLNGADISGGIGLSSPLYMKGGMGETTILMSRSIKQDVQNIGKGISNAVGSVKEGVGKVINKLIK</sequence>
<feature type="chain" id="PRO_5009527343" evidence="1">
    <location>
        <begin position="23"/>
        <end position="345"/>
    </location>
</feature>
<protein>
    <submittedName>
        <fullName evidence="2">Uncharacterized protein</fullName>
    </submittedName>
</protein>
<reference evidence="2 3" key="1">
    <citation type="journal article" date="2016" name="Nat. Commun.">
        <title>Thousands of microbial genomes shed light on interconnected biogeochemical processes in an aquifer system.</title>
        <authorList>
            <person name="Anantharaman K."/>
            <person name="Brown C.T."/>
            <person name="Hug L.A."/>
            <person name="Sharon I."/>
            <person name="Castelle C.J."/>
            <person name="Probst A.J."/>
            <person name="Thomas B.C."/>
            <person name="Singh A."/>
            <person name="Wilkins M.J."/>
            <person name="Karaoz U."/>
            <person name="Brodie E.L."/>
            <person name="Williams K.H."/>
            <person name="Hubbard S.S."/>
            <person name="Banfield J.F."/>
        </authorList>
    </citation>
    <scope>NUCLEOTIDE SEQUENCE [LARGE SCALE GENOMIC DNA]</scope>
</reference>
<dbReference type="STRING" id="1801754.A3D42_00695"/>
<dbReference type="AlphaFoldDB" id="A0A1F6W7M5"/>
<accession>A0A1F6W7M5</accession>
<evidence type="ECO:0000313" key="2">
    <source>
        <dbReference type="EMBL" id="OGI77802.1"/>
    </source>
</evidence>
<proteinExistence type="predicted"/>
<comment type="caution">
    <text evidence="2">The sequence shown here is derived from an EMBL/GenBank/DDBJ whole genome shotgun (WGS) entry which is preliminary data.</text>
</comment>
<dbReference type="Proteomes" id="UP000177777">
    <property type="component" value="Unassembled WGS sequence"/>
</dbReference>
<evidence type="ECO:0000256" key="1">
    <source>
        <dbReference type="SAM" id="SignalP"/>
    </source>
</evidence>
<name>A0A1F6W7M5_9BACT</name>
<keyword evidence="1" id="KW-0732">Signal</keyword>
<dbReference type="Gene3D" id="2.180.10.10">
    <property type="entry name" value="RHS repeat-associated core"/>
    <property type="match status" value="1"/>
</dbReference>
<organism evidence="2 3">
    <name type="scientific">Candidatus Nomurabacteria bacterium RIFCSPHIGHO2_02_FULL_41_18</name>
    <dbReference type="NCBI Taxonomy" id="1801754"/>
    <lineage>
        <taxon>Bacteria</taxon>
        <taxon>Candidatus Nomuraibacteriota</taxon>
    </lineage>
</organism>
<gene>
    <name evidence="2" type="ORF">A3D42_00695</name>
</gene>